<sequence length="97" mass="11371">MTQTSTDVMQGRVFAKSESLTQRYRVGTEREVKPESDRATESSSSELQTEPPSWLTTGEMWDSFLLIKDMKDLQEWTSRNSLEEEEEEEEEEERLFA</sequence>
<dbReference type="AlphaFoldDB" id="A0A4U5UNJ9"/>
<proteinExistence type="predicted"/>
<feature type="region of interest" description="Disordered" evidence="1">
    <location>
        <begin position="20"/>
        <end position="55"/>
    </location>
</feature>
<keyword evidence="3" id="KW-1185">Reference proteome</keyword>
<dbReference type="Proteomes" id="UP000298787">
    <property type="component" value="Chromosome 10"/>
</dbReference>
<reference evidence="2 3" key="1">
    <citation type="submission" date="2019-01" db="EMBL/GenBank/DDBJ databases">
        <title>Genome Assembly of Collichthys lucidus.</title>
        <authorList>
            <person name="Cai M."/>
            <person name="Xiao S."/>
        </authorList>
    </citation>
    <scope>NUCLEOTIDE SEQUENCE [LARGE SCALE GENOMIC DNA]</scope>
    <source>
        <strain evidence="2">JT15FE1705JMU</strain>
        <tissue evidence="2">Muscle</tissue>
    </source>
</reference>
<evidence type="ECO:0000313" key="2">
    <source>
        <dbReference type="EMBL" id="TKS76556.1"/>
    </source>
</evidence>
<feature type="compositionally biased region" description="Acidic residues" evidence="1">
    <location>
        <begin position="83"/>
        <end position="97"/>
    </location>
</feature>
<feature type="region of interest" description="Disordered" evidence="1">
    <location>
        <begin position="78"/>
        <end position="97"/>
    </location>
</feature>
<evidence type="ECO:0000256" key="1">
    <source>
        <dbReference type="SAM" id="MobiDB-lite"/>
    </source>
</evidence>
<feature type="compositionally biased region" description="Basic and acidic residues" evidence="1">
    <location>
        <begin position="26"/>
        <end position="40"/>
    </location>
</feature>
<gene>
    <name evidence="2" type="ORF">D9C73_010645</name>
</gene>
<evidence type="ECO:0000313" key="3">
    <source>
        <dbReference type="Proteomes" id="UP000298787"/>
    </source>
</evidence>
<accession>A0A4U5UNJ9</accession>
<protein>
    <submittedName>
        <fullName evidence="2">Uncharacterized protein</fullName>
    </submittedName>
</protein>
<dbReference type="EMBL" id="CM014087">
    <property type="protein sequence ID" value="TKS76556.1"/>
    <property type="molecule type" value="Genomic_DNA"/>
</dbReference>
<feature type="compositionally biased region" description="Polar residues" evidence="1">
    <location>
        <begin position="41"/>
        <end position="55"/>
    </location>
</feature>
<organism evidence="2 3">
    <name type="scientific">Collichthys lucidus</name>
    <name type="common">Big head croaker</name>
    <name type="synonym">Sciaena lucida</name>
    <dbReference type="NCBI Taxonomy" id="240159"/>
    <lineage>
        <taxon>Eukaryota</taxon>
        <taxon>Metazoa</taxon>
        <taxon>Chordata</taxon>
        <taxon>Craniata</taxon>
        <taxon>Vertebrata</taxon>
        <taxon>Euteleostomi</taxon>
        <taxon>Actinopterygii</taxon>
        <taxon>Neopterygii</taxon>
        <taxon>Teleostei</taxon>
        <taxon>Neoteleostei</taxon>
        <taxon>Acanthomorphata</taxon>
        <taxon>Eupercaria</taxon>
        <taxon>Sciaenidae</taxon>
        <taxon>Collichthys</taxon>
    </lineage>
</organism>
<name>A0A4U5UNJ9_COLLU</name>